<keyword evidence="1" id="KW-0472">Membrane</keyword>
<dbReference type="RefSeq" id="WP_163249450.1">
    <property type="nucleotide sequence ID" value="NZ_SXDP01000007.1"/>
</dbReference>
<keyword evidence="1" id="KW-0812">Transmembrane</keyword>
<dbReference type="EMBL" id="SXDP01000007">
    <property type="protein sequence ID" value="NEZ47419.1"/>
    <property type="molecule type" value="Genomic_DNA"/>
</dbReference>
<comment type="caution">
    <text evidence="2">The sequence shown here is derived from an EMBL/GenBank/DDBJ whole genome shotgun (WGS) entry which is preliminary data.</text>
</comment>
<evidence type="ECO:0008006" key="4">
    <source>
        <dbReference type="Google" id="ProtNLM"/>
    </source>
</evidence>
<evidence type="ECO:0000256" key="1">
    <source>
        <dbReference type="SAM" id="Phobius"/>
    </source>
</evidence>
<gene>
    <name evidence="2" type="ORF">FDF74_09455</name>
</gene>
<feature type="transmembrane region" description="Helical" evidence="1">
    <location>
        <begin position="41"/>
        <end position="60"/>
    </location>
</feature>
<feature type="transmembrane region" description="Helical" evidence="1">
    <location>
        <begin position="17"/>
        <end position="35"/>
    </location>
</feature>
<accession>A0A6M0RCV3</accession>
<keyword evidence="1" id="KW-1133">Transmembrane helix</keyword>
<evidence type="ECO:0000313" key="3">
    <source>
        <dbReference type="Proteomes" id="UP000473885"/>
    </source>
</evidence>
<evidence type="ECO:0000313" key="2">
    <source>
        <dbReference type="EMBL" id="NEZ47419.1"/>
    </source>
</evidence>
<dbReference type="AlphaFoldDB" id="A0A6M0RCV3"/>
<name>A0A6M0RCV3_9CLOT</name>
<keyword evidence="3" id="KW-1185">Reference proteome</keyword>
<dbReference type="Proteomes" id="UP000473885">
    <property type="component" value="Unassembled WGS sequence"/>
</dbReference>
<reference evidence="2 3" key="1">
    <citation type="submission" date="2019-04" db="EMBL/GenBank/DDBJ databases">
        <title>Genome sequencing of Clostridium botulinum Groups I-IV and Clostridium butyricum.</title>
        <authorList>
            <person name="Brunt J."/>
            <person name="Van Vliet A.H.M."/>
            <person name="Stringer S.C."/>
            <person name="Carter A.T."/>
            <person name="Peck M.W."/>
        </authorList>
    </citation>
    <scope>NUCLEOTIDE SEQUENCE [LARGE SCALE GENOMIC DNA]</scope>
    <source>
        <strain evidence="2 3">IFR 18/094</strain>
    </source>
</reference>
<sequence>MDLNKAIRKQNKSFKRFLLSMCFIFLLLPLILYLYGEFNNVFYLSYLMLIEGLIIISILIRINREKLEFYYNNNRLRVILGLTNRRLNIACDKIKFVHVENFEDVYGNEDFKIILLSNSKFRSERMIPINKKFLQKYPYIYQFYAKLKKIDPERDYYYTVIKRGGLKKYYLLDAIYRTCVYANFTDETVEKIKELRKEINIDD</sequence>
<organism evidence="2 3">
    <name type="scientific">Clostridium niameyense</name>
    <dbReference type="NCBI Taxonomy" id="1622073"/>
    <lineage>
        <taxon>Bacteria</taxon>
        <taxon>Bacillati</taxon>
        <taxon>Bacillota</taxon>
        <taxon>Clostridia</taxon>
        <taxon>Eubacteriales</taxon>
        <taxon>Clostridiaceae</taxon>
        <taxon>Clostridium</taxon>
    </lineage>
</organism>
<protein>
    <recommendedName>
        <fullName evidence="4">Transmembrane protein</fullName>
    </recommendedName>
</protein>
<proteinExistence type="predicted"/>